<dbReference type="InterPro" id="IPR050834">
    <property type="entry name" value="Glycosyltransf_2"/>
</dbReference>
<sequence>MTMSLKGKNLASAALQSGFDDKEPATANRTSISALAPSVTVVMANFNGEKWIGEAIRSVQRQSLADWELIVVDDASTDASTEIVRAAAANDPRIVLLTSSSNAGPSVARNRALACARGRWITILDSDDVFADGRLQSMLARAESDGAGIVADDLLIMSESGSLTGYSLLGLRTARTVDAVALVKAPQLGYLQPMIRTELLSELRYDERVRSAEDFDLLLRVLVRHEAEMVVYPAMGYHYRRRDDSLSTDKSADRRALQGMLEANARFRASHALSGRLAHACAHRQRTLETQLRWVDVTEAVRERRFAQAFRHTMHHPWVLSCAARFLAKHFHFLVLRNKRRAVTLGL</sequence>
<proteinExistence type="predicted"/>
<dbReference type="Pfam" id="PF00535">
    <property type="entry name" value="Glycos_transf_2"/>
    <property type="match status" value="1"/>
</dbReference>
<gene>
    <name evidence="2" type="ORF">HDG41_007599</name>
</gene>
<feature type="domain" description="Glycosyltransferase 2-like" evidence="1">
    <location>
        <begin position="40"/>
        <end position="153"/>
    </location>
</feature>
<organism evidence="2 3">
    <name type="scientific">Paraburkholderia youngii</name>
    <dbReference type="NCBI Taxonomy" id="2782701"/>
    <lineage>
        <taxon>Bacteria</taxon>
        <taxon>Pseudomonadati</taxon>
        <taxon>Pseudomonadota</taxon>
        <taxon>Betaproteobacteria</taxon>
        <taxon>Burkholderiales</taxon>
        <taxon>Burkholderiaceae</taxon>
        <taxon>Paraburkholderia</taxon>
    </lineage>
</organism>
<dbReference type="SUPFAM" id="SSF53448">
    <property type="entry name" value="Nucleotide-diphospho-sugar transferases"/>
    <property type="match status" value="1"/>
</dbReference>
<dbReference type="CDD" id="cd00761">
    <property type="entry name" value="Glyco_tranf_GTA_type"/>
    <property type="match status" value="1"/>
</dbReference>
<dbReference type="PANTHER" id="PTHR43685">
    <property type="entry name" value="GLYCOSYLTRANSFERASE"/>
    <property type="match status" value="1"/>
</dbReference>
<name>A0A7W8LF78_9BURK</name>
<dbReference type="GO" id="GO:0016757">
    <property type="term" value="F:glycosyltransferase activity"/>
    <property type="evidence" value="ECO:0007669"/>
    <property type="project" value="UniProtKB-KW"/>
</dbReference>
<dbReference type="Gene3D" id="3.90.550.10">
    <property type="entry name" value="Spore Coat Polysaccharide Biosynthesis Protein SpsA, Chain A"/>
    <property type="match status" value="1"/>
</dbReference>
<reference evidence="2 3" key="1">
    <citation type="submission" date="2020-08" db="EMBL/GenBank/DDBJ databases">
        <title>Genomic Encyclopedia of Type Strains, Phase IV (KMG-V): Genome sequencing to study the core and pangenomes of soil and plant-associated prokaryotes.</title>
        <authorList>
            <person name="Whitman W."/>
        </authorList>
    </citation>
    <scope>NUCLEOTIDE SEQUENCE [LARGE SCALE GENOMIC DNA]</scope>
    <source>
        <strain evidence="2 3">JPY162</strain>
    </source>
</reference>
<dbReference type="Proteomes" id="UP000592820">
    <property type="component" value="Unassembled WGS sequence"/>
</dbReference>
<dbReference type="PANTHER" id="PTHR43685:SF2">
    <property type="entry name" value="GLYCOSYLTRANSFERASE 2-LIKE DOMAIN-CONTAINING PROTEIN"/>
    <property type="match status" value="1"/>
</dbReference>
<dbReference type="InterPro" id="IPR001173">
    <property type="entry name" value="Glyco_trans_2-like"/>
</dbReference>
<evidence type="ECO:0000313" key="2">
    <source>
        <dbReference type="EMBL" id="MBB5405503.1"/>
    </source>
</evidence>
<comment type="caution">
    <text evidence="2">The sequence shown here is derived from an EMBL/GenBank/DDBJ whole genome shotgun (WGS) entry which is preliminary data.</text>
</comment>
<dbReference type="InterPro" id="IPR029044">
    <property type="entry name" value="Nucleotide-diphossugar_trans"/>
</dbReference>
<dbReference type="EC" id="2.4.-.-" evidence="2"/>
<keyword evidence="2" id="KW-0328">Glycosyltransferase</keyword>
<dbReference type="EMBL" id="JACHDE010000035">
    <property type="protein sequence ID" value="MBB5405503.1"/>
    <property type="molecule type" value="Genomic_DNA"/>
</dbReference>
<evidence type="ECO:0000313" key="3">
    <source>
        <dbReference type="Proteomes" id="UP000592820"/>
    </source>
</evidence>
<dbReference type="AlphaFoldDB" id="A0A7W8LF78"/>
<keyword evidence="2" id="KW-0808">Transferase</keyword>
<dbReference type="RefSeq" id="WP_184228848.1">
    <property type="nucleotide sequence ID" value="NZ_JACHDE010000035.1"/>
</dbReference>
<accession>A0A7W8LF78</accession>
<evidence type="ECO:0000259" key="1">
    <source>
        <dbReference type="Pfam" id="PF00535"/>
    </source>
</evidence>
<protein>
    <submittedName>
        <fullName evidence="2">Succinoglycan biosynthesis protein ExoO</fullName>
        <ecNumber evidence="2">2.4.-.-</ecNumber>
    </submittedName>
</protein>